<dbReference type="PANTHER" id="PTHR27003:SF456">
    <property type="entry name" value="RECEPTOR-LIKE PROTEIN KINASE FERONIA"/>
    <property type="match status" value="1"/>
</dbReference>
<proteinExistence type="predicted"/>
<dbReference type="OrthoDB" id="1707419at2759"/>
<organism evidence="1 2">
    <name type="scientific">Hibiscus trionum</name>
    <name type="common">Flower of an hour</name>
    <dbReference type="NCBI Taxonomy" id="183268"/>
    <lineage>
        <taxon>Eukaryota</taxon>
        <taxon>Viridiplantae</taxon>
        <taxon>Streptophyta</taxon>
        <taxon>Embryophyta</taxon>
        <taxon>Tracheophyta</taxon>
        <taxon>Spermatophyta</taxon>
        <taxon>Magnoliopsida</taxon>
        <taxon>eudicotyledons</taxon>
        <taxon>Gunneridae</taxon>
        <taxon>Pentapetalae</taxon>
        <taxon>rosids</taxon>
        <taxon>malvids</taxon>
        <taxon>Malvales</taxon>
        <taxon>Malvaceae</taxon>
        <taxon>Malvoideae</taxon>
        <taxon>Hibiscus</taxon>
    </lineage>
</organism>
<dbReference type="AlphaFoldDB" id="A0A9W7H268"/>
<dbReference type="EMBL" id="BSYR01000006">
    <property type="protein sequence ID" value="GMI69068.1"/>
    <property type="molecule type" value="Genomic_DNA"/>
</dbReference>
<keyword evidence="2" id="KW-1185">Reference proteome</keyword>
<protein>
    <submittedName>
        <fullName evidence="1">Uncharacterized protein</fullName>
    </submittedName>
</protein>
<evidence type="ECO:0000313" key="1">
    <source>
        <dbReference type="EMBL" id="GMI69068.1"/>
    </source>
</evidence>
<dbReference type="GO" id="GO:0005886">
    <property type="term" value="C:plasma membrane"/>
    <property type="evidence" value="ECO:0007669"/>
    <property type="project" value="TreeGrafter"/>
</dbReference>
<dbReference type="PANTHER" id="PTHR27003">
    <property type="entry name" value="OS07G0166700 PROTEIN"/>
    <property type="match status" value="1"/>
</dbReference>
<dbReference type="InterPro" id="IPR045272">
    <property type="entry name" value="ANXUR1/2-like"/>
</dbReference>
<name>A0A9W7H268_HIBTR</name>
<evidence type="ECO:0000313" key="2">
    <source>
        <dbReference type="Proteomes" id="UP001165190"/>
    </source>
</evidence>
<dbReference type="Proteomes" id="UP001165190">
    <property type="component" value="Unassembled WGS sequence"/>
</dbReference>
<gene>
    <name evidence="1" type="ORF">HRI_000576100</name>
</gene>
<reference evidence="1" key="1">
    <citation type="submission" date="2023-05" db="EMBL/GenBank/DDBJ databases">
        <title>Genome and transcriptome analyses reveal genes involved in the formation of fine ridges on petal epidermal cells in Hibiscus trionum.</title>
        <authorList>
            <person name="Koshimizu S."/>
            <person name="Masuda S."/>
            <person name="Ishii T."/>
            <person name="Shirasu K."/>
            <person name="Hoshino A."/>
            <person name="Arita M."/>
        </authorList>
    </citation>
    <scope>NUCLEOTIDE SEQUENCE</scope>
    <source>
        <strain evidence="1">Hamamatsu line</strain>
    </source>
</reference>
<dbReference type="GO" id="GO:0004714">
    <property type="term" value="F:transmembrane receptor protein tyrosine kinase activity"/>
    <property type="evidence" value="ECO:0007669"/>
    <property type="project" value="InterPro"/>
</dbReference>
<dbReference type="Gene3D" id="1.10.510.10">
    <property type="entry name" value="Transferase(Phosphotransferase) domain 1"/>
    <property type="match status" value="1"/>
</dbReference>
<dbReference type="GO" id="GO:0009506">
    <property type="term" value="C:plasmodesma"/>
    <property type="evidence" value="ECO:0007669"/>
    <property type="project" value="TreeGrafter"/>
</dbReference>
<comment type="caution">
    <text evidence="1">The sequence shown here is derived from an EMBL/GenBank/DDBJ whole genome shotgun (WGS) entry which is preliminary data.</text>
</comment>
<accession>A0A9W7H268</accession>
<sequence>MLFEVLCARAPIDRAAEDRRQISLAEWAQHCYYNGSLEQIIDPYLQDKINLPSVLKFGEVAISCLASEGMKRPAMSEVVYGLELALKLQGNEENHSNESSAVDYHALFTSGSGSIRDGR</sequence>